<keyword evidence="9 17" id="KW-1133">Transmembrane helix</keyword>
<evidence type="ECO:0000256" key="5">
    <source>
        <dbReference type="ARBA" id="ARBA00022692"/>
    </source>
</evidence>
<dbReference type="PANTHER" id="PTHR22888">
    <property type="entry name" value="CYTOCHROME C OXIDASE, SUBUNIT II"/>
    <property type="match status" value="1"/>
</dbReference>
<gene>
    <name evidence="20" type="primary">coxB</name>
    <name evidence="20" type="ORF">H9L09_01455</name>
</gene>
<evidence type="ECO:0000256" key="2">
    <source>
        <dbReference type="ARBA" id="ARBA00007866"/>
    </source>
</evidence>
<keyword evidence="8 14" id="KW-0249">Electron transport</keyword>
<comment type="catalytic activity">
    <reaction evidence="13 15">
        <text>4 Fe(II)-[cytochrome c] + O2 + 8 H(+)(in) = 4 Fe(III)-[cytochrome c] + 2 H2O + 4 H(+)(out)</text>
        <dbReference type="Rhea" id="RHEA:11436"/>
        <dbReference type="Rhea" id="RHEA-COMP:10350"/>
        <dbReference type="Rhea" id="RHEA-COMP:14399"/>
        <dbReference type="ChEBI" id="CHEBI:15377"/>
        <dbReference type="ChEBI" id="CHEBI:15378"/>
        <dbReference type="ChEBI" id="CHEBI:15379"/>
        <dbReference type="ChEBI" id="CHEBI:29033"/>
        <dbReference type="ChEBI" id="CHEBI:29034"/>
        <dbReference type="EC" id="7.1.1.9"/>
    </reaction>
</comment>
<dbReference type="InterPro" id="IPR011759">
    <property type="entry name" value="Cyt_c_oxidase_su2_TM_dom"/>
</dbReference>
<comment type="similarity">
    <text evidence="2 14">Belongs to the cytochrome c oxidase subunit 2 family.</text>
</comment>
<dbReference type="EMBL" id="CP060713">
    <property type="protein sequence ID" value="QNN54757.1"/>
    <property type="molecule type" value="Genomic_DNA"/>
</dbReference>
<reference evidence="20 21" key="1">
    <citation type="submission" date="2020-08" db="EMBL/GenBank/DDBJ databases">
        <title>Genome sequence of Nocardioides mesophilus KACC 16243T.</title>
        <authorList>
            <person name="Hyun D.-W."/>
            <person name="Bae J.-W."/>
        </authorList>
    </citation>
    <scope>NUCLEOTIDE SEQUENCE [LARGE SCALE GENOMIC DNA]</scope>
    <source>
        <strain evidence="20 21">KACC 16243</strain>
    </source>
</reference>
<keyword evidence="5 14" id="KW-0812">Transmembrane</keyword>
<feature type="transmembrane region" description="Helical" evidence="17">
    <location>
        <begin position="61"/>
        <end position="79"/>
    </location>
</feature>
<dbReference type="PANTHER" id="PTHR22888:SF9">
    <property type="entry name" value="CYTOCHROME C OXIDASE SUBUNIT 2"/>
    <property type="match status" value="1"/>
</dbReference>
<dbReference type="InterPro" id="IPR002429">
    <property type="entry name" value="CcO_II-like_C"/>
</dbReference>
<keyword evidence="21" id="KW-1185">Reference proteome</keyword>
<keyword evidence="7" id="KW-1278">Translocase</keyword>
<evidence type="ECO:0000313" key="21">
    <source>
        <dbReference type="Proteomes" id="UP000515947"/>
    </source>
</evidence>
<dbReference type="Pfam" id="PF00116">
    <property type="entry name" value="COX2"/>
    <property type="match status" value="1"/>
</dbReference>
<evidence type="ECO:0000256" key="1">
    <source>
        <dbReference type="ARBA" id="ARBA00004141"/>
    </source>
</evidence>
<dbReference type="GO" id="GO:0042773">
    <property type="term" value="P:ATP synthesis coupled electron transport"/>
    <property type="evidence" value="ECO:0007669"/>
    <property type="project" value="TreeGrafter"/>
</dbReference>
<keyword evidence="10 15" id="KW-0186">Copper</keyword>
<dbReference type="SUPFAM" id="SSF81464">
    <property type="entry name" value="Cytochrome c oxidase subunit II-like, transmembrane region"/>
    <property type="match status" value="1"/>
</dbReference>
<evidence type="ECO:0000256" key="10">
    <source>
        <dbReference type="ARBA" id="ARBA00023008"/>
    </source>
</evidence>
<dbReference type="GO" id="GO:0016491">
    <property type="term" value="F:oxidoreductase activity"/>
    <property type="evidence" value="ECO:0007669"/>
    <property type="project" value="InterPro"/>
</dbReference>
<proteinExistence type="inferred from homology"/>
<comment type="cofactor">
    <cofactor evidence="15">
        <name>Cu cation</name>
        <dbReference type="ChEBI" id="CHEBI:23378"/>
    </cofactor>
    <text evidence="15">Binds a copper A center.</text>
</comment>
<evidence type="ECO:0000259" key="19">
    <source>
        <dbReference type="PROSITE" id="PS50999"/>
    </source>
</evidence>
<protein>
    <recommendedName>
        <fullName evidence="15">Cytochrome c oxidase subunit 2</fullName>
        <ecNumber evidence="15">7.1.1.9</ecNumber>
    </recommendedName>
</protein>
<keyword evidence="4 14" id="KW-0679">Respiratory chain</keyword>
<dbReference type="Gene3D" id="2.60.40.420">
    <property type="entry name" value="Cupredoxins - blue copper proteins"/>
    <property type="match status" value="1"/>
</dbReference>
<comment type="subcellular location">
    <subcellularLocation>
        <location evidence="14">Cell membrane</location>
        <topology evidence="14">Multi-pass membrane protein</topology>
    </subcellularLocation>
    <subcellularLocation>
        <location evidence="1">Membrane</location>
        <topology evidence="1">Multi-pass membrane protein</topology>
    </subcellularLocation>
</comment>
<comment type="function">
    <text evidence="12 15">Subunits I and II form the functional core of the enzyme complex. Electrons originating in cytochrome c are transferred via heme a and Cu(A) to the binuclear center formed by heme a3 and Cu(B).</text>
</comment>
<dbReference type="Proteomes" id="UP000515947">
    <property type="component" value="Chromosome"/>
</dbReference>
<evidence type="ECO:0000256" key="15">
    <source>
        <dbReference type="RuleBase" id="RU004024"/>
    </source>
</evidence>
<evidence type="ECO:0000256" key="7">
    <source>
        <dbReference type="ARBA" id="ARBA00022967"/>
    </source>
</evidence>
<dbReference type="EC" id="7.1.1.9" evidence="15"/>
<keyword evidence="3 14" id="KW-0813">Transport</keyword>
<evidence type="ECO:0000256" key="12">
    <source>
        <dbReference type="ARBA" id="ARBA00024688"/>
    </source>
</evidence>
<evidence type="ECO:0000256" key="6">
    <source>
        <dbReference type="ARBA" id="ARBA00022723"/>
    </source>
</evidence>
<dbReference type="PRINTS" id="PR01166">
    <property type="entry name" value="CYCOXIDASEII"/>
</dbReference>
<keyword evidence="11 17" id="KW-0472">Membrane</keyword>
<dbReference type="CDD" id="cd13919">
    <property type="entry name" value="CuRO_HCO_II_like_5"/>
    <property type="match status" value="1"/>
</dbReference>
<accession>A0A7G9RGN2</accession>
<feature type="transmembrane region" description="Helical" evidence="17">
    <location>
        <begin position="20"/>
        <end position="41"/>
    </location>
</feature>
<dbReference type="InterPro" id="IPR045187">
    <property type="entry name" value="CcO_II"/>
</dbReference>
<dbReference type="GO" id="GO:0005507">
    <property type="term" value="F:copper ion binding"/>
    <property type="evidence" value="ECO:0007669"/>
    <property type="project" value="InterPro"/>
</dbReference>
<dbReference type="Gene3D" id="1.10.287.90">
    <property type="match status" value="1"/>
</dbReference>
<evidence type="ECO:0000256" key="11">
    <source>
        <dbReference type="ARBA" id="ARBA00023136"/>
    </source>
</evidence>
<dbReference type="AlphaFoldDB" id="A0A7G9RGN2"/>
<dbReference type="GO" id="GO:0005886">
    <property type="term" value="C:plasma membrane"/>
    <property type="evidence" value="ECO:0007669"/>
    <property type="project" value="UniProtKB-SubCell"/>
</dbReference>
<dbReference type="Pfam" id="PF02790">
    <property type="entry name" value="COX2_TM"/>
    <property type="match status" value="1"/>
</dbReference>
<dbReference type="InterPro" id="IPR014222">
    <property type="entry name" value="Cyt_c_oxidase_su2"/>
</dbReference>
<feature type="compositionally biased region" description="Polar residues" evidence="16">
    <location>
        <begin position="251"/>
        <end position="260"/>
    </location>
</feature>
<evidence type="ECO:0000259" key="18">
    <source>
        <dbReference type="PROSITE" id="PS50857"/>
    </source>
</evidence>
<feature type="domain" description="Cytochrome oxidase subunit II copper A binding" evidence="18">
    <location>
        <begin position="98"/>
        <end position="223"/>
    </location>
</feature>
<evidence type="ECO:0000256" key="17">
    <source>
        <dbReference type="SAM" id="Phobius"/>
    </source>
</evidence>
<evidence type="ECO:0000256" key="16">
    <source>
        <dbReference type="SAM" id="MobiDB-lite"/>
    </source>
</evidence>
<dbReference type="SUPFAM" id="SSF49503">
    <property type="entry name" value="Cupredoxins"/>
    <property type="match status" value="1"/>
</dbReference>
<dbReference type="PROSITE" id="PS00078">
    <property type="entry name" value="COX2"/>
    <property type="match status" value="1"/>
</dbReference>
<evidence type="ECO:0000313" key="20">
    <source>
        <dbReference type="EMBL" id="QNN54757.1"/>
    </source>
</evidence>
<evidence type="ECO:0000256" key="8">
    <source>
        <dbReference type="ARBA" id="ARBA00022982"/>
    </source>
</evidence>
<dbReference type="InterPro" id="IPR008972">
    <property type="entry name" value="Cupredoxin"/>
</dbReference>
<dbReference type="KEGG" id="nmes:H9L09_01455"/>
<feature type="domain" description="Cytochrome oxidase subunit II transmembrane region profile" evidence="19">
    <location>
        <begin position="1"/>
        <end position="89"/>
    </location>
</feature>
<name>A0A7G9RGN2_9ACTN</name>
<evidence type="ECO:0000256" key="14">
    <source>
        <dbReference type="RuleBase" id="RU000456"/>
    </source>
</evidence>
<organism evidence="20 21">
    <name type="scientific">Nocardioides mesophilus</name>
    <dbReference type="NCBI Taxonomy" id="433659"/>
    <lineage>
        <taxon>Bacteria</taxon>
        <taxon>Bacillati</taxon>
        <taxon>Actinomycetota</taxon>
        <taxon>Actinomycetes</taxon>
        <taxon>Propionibacteriales</taxon>
        <taxon>Nocardioidaceae</taxon>
        <taxon>Nocardioides</taxon>
    </lineage>
</organism>
<dbReference type="InterPro" id="IPR036257">
    <property type="entry name" value="Cyt_c_oxidase_su2_TM_sf"/>
</dbReference>
<sequence>MPEPATDRAQHVYDLWHGAWIAALIIGVLVWGLILYAAFAFRRRSDDEVPVQTRYNLPIEILYTIAPIIIVLVLFYFTVTVQNQVLAPAASENGKDVSGDHQIEVVGYQWSWSFNYLKDDALDGSTNVFTAGTTGDRPTLVLPVGESIDVTLVSPDVIHSFWVPAFLFKMDVVPGRHNSFTFTPTEKGTFDGRCAELCGTYHSRMLFDVKVVSPEDFATYLKSLEDQGNVGIARGGENVDTKVGLEPKSQADATTTEDAQ</sequence>
<evidence type="ECO:0000256" key="13">
    <source>
        <dbReference type="ARBA" id="ARBA00047816"/>
    </source>
</evidence>
<dbReference type="InterPro" id="IPR001505">
    <property type="entry name" value="Copper_CuA"/>
</dbReference>
<dbReference type="NCBIfam" id="TIGR02866">
    <property type="entry name" value="CoxB"/>
    <property type="match status" value="1"/>
</dbReference>
<keyword evidence="6 15" id="KW-0479">Metal-binding</keyword>
<evidence type="ECO:0000256" key="9">
    <source>
        <dbReference type="ARBA" id="ARBA00022989"/>
    </source>
</evidence>
<dbReference type="PROSITE" id="PS50999">
    <property type="entry name" value="COX2_TM"/>
    <property type="match status" value="1"/>
</dbReference>
<evidence type="ECO:0000256" key="4">
    <source>
        <dbReference type="ARBA" id="ARBA00022660"/>
    </source>
</evidence>
<evidence type="ECO:0000256" key="3">
    <source>
        <dbReference type="ARBA" id="ARBA00022448"/>
    </source>
</evidence>
<dbReference type="GO" id="GO:0004129">
    <property type="term" value="F:cytochrome-c oxidase activity"/>
    <property type="evidence" value="ECO:0007669"/>
    <property type="project" value="UniProtKB-EC"/>
</dbReference>
<dbReference type="PROSITE" id="PS50857">
    <property type="entry name" value="COX2_CUA"/>
    <property type="match status" value="1"/>
</dbReference>
<feature type="region of interest" description="Disordered" evidence="16">
    <location>
        <begin position="231"/>
        <end position="260"/>
    </location>
</feature>